<gene>
    <name evidence="2" type="ORF">GL300_08800</name>
</gene>
<keyword evidence="3" id="KW-1185">Reference proteome</keyword>
<comment type="caution">
    <text evidence="2">The sequence shown here is derived from an EMBL/GenBank/DDBJ whole genome shotgun (WGS) entry which is preliminary data.</text>
</comment>
<evidence type="ECO:0000313" key="3">
    <source>
        <dbReference type="Proteomes" id="UP000449846"/>
    </source>
</evidence>
<dbReference type="InterPro" id="IPR009506">
    <property type="entry name" value="YjiS-like"/>
</dbReference>
<feature type="domain" description="YjiS-like" evidence="1">
    <location>
        <begin position="30"/>
        <end position="60"/>
    </location>
</feature>
<evidence type="ECO:0000313" key="2">
    <source>
        <dbReference type="EMBL" id="MTH59311.1"/>
    </source>
</evidence>
<proteinExistence type="predicted"/>
<sequence length="88" mass="9946">MNPSAPGQSIRVAFRPLTSRLRGVFEEHRRNKIRRYAFLNLLRLDDEILEDIGVTRAEVEDAARLPLHVNASQALADKALARRKGQIG</sequence>
<dbReference type="Proteomes" id="UP000449846">
    <property type="component" value="Unassembled WGS sequence"/>
</dbReference>
<dbReference type="EMBL" id="WMIG01000003">
    <property type="protein sequence ID" value="MTH59311.1"/>
    <property type="molecule type" value="Genomic_DNA"/>
</dbReference>
<dbReference type="Pfam" id="PF06568">
    <property type="entry name" value="YjiS-like"/>
    <property type="match status" value="1"/>
</dbReference>
<evidence type="ECO:0000259" key="1">
    <source>
        <dbReference type="Pfam" id="PF06568"/>
    </source>
</evidence>
<accession>A0A844HNK5</accession>
<reference evidence="2 3" key="1">
    <citation type="submission" date="2019-11" db="EMBL/GenBank/DDBJ databases">
        <authorList>
            <person name="Dong K."/>
        </authorList>
    </citation>
    <scope>NUCLEOTIDE SEQUENCE [LARGE SCALE GENOMIC DNA]</scope>
    <source>
        <strain evidence="2 3">NBRC 112902</strain>
    </source>
</reference>
<protein>
    <submittedName>
        <fullName evidence="2">DUF1127 domain-containing protein</fullName>
    </submittedName>
</protein>
<dbReference type="AlphaFoldDB" id="A0A844HNK5"/>
<organism evidence="2 3">
    <name type="scientific">Paracoccus litorisediminis</name>
    <dbReference type="NCBI Taxonomy" id="2006130"/>
    <lineage>
        <taxon>Bacteria</taxon>
        <taxon>Pseudomonadati</taxon>
        <taxon>Pseudomonadota</taxon>
        <taxon>Alphaproteobacteria</taxon>
        <taxon>Rhodobacterales</taxon>
        <taxon>Paracoccaceae</taxon>
        <taxon>Paracoccus</taxon>
    </lineage>
</organism>
<name>A0A844HNK5_9RHOB</name>